<dbReference type="OrthoDB" id="9816434at2"/>
<feature type="domain" description="FHA" evidence="2">
    <location>
        <begin position="70"/>
        <end position="119"/>
    </location>
</feature>
<evidence type="ECO:0000313" key="4">
    <source>
        <dbReference type="Proteomes" id="UP000030012"/>
    </source>
</evidence>
<dbReference type="RefSeq" id="WP_039252997.1">
    <property type="nucleotide sequence ID" value="NZ_JENJ01000008.1"/>
</dbReference>
<keyword evidence="1" id="KW-1133">Transmembrane helix</keyword>
<feature type="transmembrane region" description="Helical" evidence="1">
    <location>
        <begin position="6"/>
        <end position="28"/>
    </location>
</feature>
<proteinExistence type="predicted"/>
<dbReference type="PANTHER" id="PTHR23308">
    <property type="entry name" value="NUCLEAR INHIBITOR OF PROTEIN PHOSPHATASE-1"/>
    <property type="match status" value="1"/>
</dbReference>
<dbReference type="InterPro" id="IPR050923">
    <property type="entry name" value="Cell_Proc_Reg/RNA_Proc"/>
</dbReference>
<dbReference type="AlphaFoldDB" id="A0A0A0I874"/>
<evidence type="ECO:0000259" key="2">
    <source>
        <dbReference type="PROSITE" id="PS50006"/>
    </source>
</evidence>
<comment type="caution">
    <text evidence="3">The sequence shown here is derived from an EMBL/GenBank/DDBJ whole genome shotgun (WGS) entry which is preliminary data.</text>
</comment>
<name>A0A0A0I874_CLONO</name>
<dbReference type="PROSITE" id="PS50006">
    <property type="entry name" value="FHA_DOMAIN"/>
    <property type="match status" value="1"/>
</dbReference>
<keyword evidence="1" id="KW-0812">Transmembrane</keyword>
<dbReference type="Pfam" id="PF00498">
    <property type="entry name" value="FHA"/>
    <property type="match status" value="1"/>
</dbReference>
<dbReference type="Proteomes" id="UP000030012">
    <property type="component" value="Unassembled WGS sequence"/>
</dbReference>
<dbReference type="CDD" id="cd00060">
    <property type="entry name" value="FHA"/>
    <property type="match status" value="1"/>
</dbReference>
<dbReference type="InterPro" id="IPR008984">
    <property type="entry name" value="SMAD_FHA_dom_sf"/>
</dbReference>
<dbReference type="InterPro" id="IPR000253">
    <property type="entry name" value="FHA_dom"/>
</dbReference>
<dbReference type="EMBL" id="JENJ01000008">
    <property type="protein sequence ID" value="KGM97654.1"/>
    <property type="molecule type" value="Genomic_DNA"/>
</dbReference>
<evidence type="ECO:0000256" key="1">
    <source>
        <dbReference type="SAM" id="Phobius"/>
    </source>
</evidence>
<organism evidence="3 4">
    <name type="scientific">Clostridium novyi A str. 4552</name>
    <dbReference type="NCBI Taxonomy" id="1444289"/>
    <lineage>
        <taxon>Bacteria</taxon>
        <taxon>Bacillati</taxon>
        <taxon>Bacillota</taxon>
        <taxon>Clostridia</taxon>
        <taxon>Eubacteriales</taxon>
        <taxon>Clostridiaceae</taxon>
        <taxon>Clostridium</taxon>
    </lineage>
</organism>
<dbReference type="SUPFAM" id="SSF49879">
    <property type="entry name" value="SMAD/FHA domain"/>
    <property type="match status" value="1"/>
</dbReference>
<sequence>MPLIRIIFKVLIIVVIYIIIVMALRIMYKDIKGGNKRKRVSKHLGFEVMRVGDDSSNLKVGSVIPIHAKLTIGRKEDNMLVLHDQYVSGNHAVAFVKNDTYYIKDLNSTNGTLLNNKKLEKSIALKVDDEITIGEYVFKVIG</sequence>
<protein>
    <submittedName>
        <fullName evidence="3">Signal peptide protein</fullName>
    </submittedName>
</protein>
<gene>
    <name evidence="3" type="ORF">Z968_02810</name>
</gene>
<reference evidence="3 4" key="1">
    <citation type="submission" date="2014-01" db="EMBL/GenBank/DDBJ databases">
        <title>Plasmidome dynamics in the species complex Clostridium novyi sensu lato converts strains of independent lineages into distinctly different pathogens.</title>
        <authorList>
            <person name="Skarin H."/>
            <person name="Segerman B."/>
        </authorList>
    </citation>
    <scope>NUCLEOTIDE SEQUENCE [LARGE SCALE GENOMIC DNA]</scope>
    <source>
        <strain evidence="3 4">4552</strain>
    </source>
</reference>
<dbReference type="Gene3D" id="2.60.200.20">
    <property type="match status" value="1"/>
</dbReference>
<accession>A0A0A0I874</accession>
<keyword evidence="1" id="KW-0472">Membrane</keyword>
<evidence type="ECO:0000313" key="3">
    <source>
        <dbReference type="EMBL" id="KGM97654.1"/>
    </source>
</evidence>
<dbReference type="SMART" id="SM00240">
    <property type="entry name" value="FHA"/>
    <property type="match status" value="1"/>
</dbReference>